<dbReference type="RefSeq" id="WP_144228846.1">
    <property type="nucleotide sequence ID" value="NZ_CBCRVV010000024.1"/>
</dbReference>
<dbReference type="Pfam" id="PF02616">
    <property type="entry name" value="SMC_ScpA"/>
    <property type="match status" value="1"/>
</dbReference>
<protein>
    <recommendedName>
        <fullName evidence="1 2">Segregation and condensation protein A</fullName>
    </recommendedName>
</protein>
<dbReference type="OrthoDB" id="9811016at2"/>
<dbReference type="HAMAP" id="MF_01805">
    <property type="entry name" value="ScpA"/>
    <property type="match status" value="1"/>
</dbReference>
<keyword evidence="5" id="KW-1185">Reference proteome</keyword>
<dbReference type="AlphaFoldDB" id="A0A556QPE1"/>
<organism evidence="4 5">
    <name type="scientific">Rariglobus hedericola</name>
    <dbReference type="NCBI Taxonomy" id="2597822"/>
    <lineage>
        <taxon>Bacteria</taxon>
        <taxon>Pseudomonadati</taxon>
        <taxon>Verrucomicrobiota</taxon>
        <taxon>Opitutia</taxon>
        <taxon>Opitutales</taxon>
        <taxon>Opitutaceae</taxon>
        <taxon>Rariglobus</taxon>
    </lineage>
</organism>
<keyword evidence="2" id="KW-0131">Cell cycle</keyword>
<keyword evidence="2" id="KW-0963">Cytoplasm</keyword>
<dbReference type="Gene3D" id="1.10.10.580">
    <property type="entry name" value="Structural maintenance of chromosome 1. Chain E"/>
    <property type="match status" value="1"/>
</dbReference>
<comment type="subunit">
    <text evidence="2">Component of a cohesin-like complex composed of ScpA, ScpB and the Smc homodimer, in which ScpA and ScpB bind to the head domain of Smc. The presence of the three proteins is required for the association of the complex with DNA.</text>
</comment>
<dbReference type="PANTHER" id="PTHR33969">
    <property type="entry name" value="SEGREGATION AND CONDENSATION PROTEIN A"/>
    <property type="match status" value="1"/>
</dbReference>
<evidence type="ECO:0000256" key="1">
    <source>
        <dbReference type="ARBA" id="ARBA00044777"/>
    </source>
</evidence>
<feature type="region of interest" description="Disordered" evidence="3">
    <location>
        <begin position="241"/>
        <end position="294"/>
    </location>
</feature>
<dbReference type="PANTHER" id="PTHR33969:SF2">
    <property type="entry name" value="SEGREGATION AND CONDENSATION PROTEIN A"/>
    <property type="match status" value="1"/>
</dbReference>
<comment type="function">
    <text evidence="2">Participates in chromosomal partition during cell division. May act via the formation of a condensin-like complex containing Smc and ScpB that pull DNA away from mid-cell into both cell halves.</text>
</comment>
<proteinExistence type="inferred from homology"/>
<dbReference type="GO" id="GO:0007059">
    <property type="term" value="P:chromosome segregation"/>
    <property type="evidence" value="ECO:0007669"/>
    <property type="project" value="UniProtKB-UniRule"/>
</dbReference>
<comment type="similarity">
    <text evidence="2">Belongs to the ScpA family.</text>
</comment>
<dbReference type="GO" id="GO:0006260">
    <property type="term" value="P:DNA replication"/>
    <property type="evidence" value="ECO:0007669"/>
    <property type="project" value="UniProtKB-UniRule"/>
</dbReference>
<name>A0A556QPE1_9BACT</name>
<dbReference type="InterPro" id="IPR023093">
    <property type="entry name" value="ScpA-like_C"/>
</dbReference>
<evidence type="ECO:0000256" key="3">
    <source>
        <dbReference type="SAM" id="MobiDB-lite"/>
    </source>
</evidence>
<keyword evidence="2" id="KW-0132">Cell division</keyword>
<evidence type="ECO:0000313" key="5">
    <source>
        <dbReference type="Proteomes" id="UP000315648"/>
    </source>
</evidence>
<feature type="compositionally biased region" description="Pro residues" evidence="3">
    <location>
        <begin position="248"/>
        <end position="264"/>
    </location>
</feature>
<dbReference type="GO" id="GO:0051301">
    <property type="term" value="P:cell division"/>
    <property type="evidence" value="ECO:0007669"/>
    <property type="project" value="UniProtKB-KW"/>
</dbReference>
<dbReference type="InterPro" id="IPR003768">
    <property type="entry name" value="ScpA"/>
</dbReference>
<dbReference type="EMBL" id="VMBG01000001">
    <property type="protein sequence ID" value="TSJ78505.1"/>
    <property type="molecule type" value="Genomic_DNA"/>
</dbReference>
<dbReference type="Gene3D" id="6.10.250.2410">
    <property type="match status" value="1"/>
</dbReference>
<accession>A0A556QPE1</accession>
<comment type="subcellular location">
    <subcellularLocation>
        <location evidence="2">Cytoplasm</location>
    </subcellularLocation>
    <text evidence="2">Associated with two foci at the outer edges of the nucleoid region in young cells, and at four foci within both cell halves in older cells.</text>
</comment>
<reference evidence="4 5" key="1">
    <citation type="submission" date="2019-07" db="EMBL/GenBank/DDBJ databases">
        <title>Description of 53C-WASEF.</title>
        <authorList>
            <person name="Pitt A."/>
            <person name="Hahn M.W."/>
        </authorList>
    </citation>
    <scope>NUCLEOTIDE SEQUENCE [LARGE SCALE GENOMIC DNA]</scope>
    <source>
        <strain evidence="4 5">53C-WASEF</strain>
    </source>
</reference>
<sequence>MVPDADYRIKLPVFEGPLDLLLFLIKKNEIDIYDIPIVSVTRQYIDVLHSLRELDLDIAGEFFVMAATLMEIKSRMLLPRGQAAVDPNATEEEMDPRWELVHQLLQYKKFKEAAAKLDELAVFQRDLLARYVSELRLTESERPLKSVDRIELWNAFNIVLRRLAEKLVVGQIQDEQVTVSDKMEEILEYIRTRQKFVFTDLFGDQQITVRLLVATFIAVLELTRLGKLRVRQNDAFTDIECSARDDSLPPPAAEPVEETPPPVTAPDAPIAPEATGSNFEKPLETPVEASTVTE</sequence>
<dbReference type="Proteomes" id="UP000315648">
    <property type="component" value="Unassembled WGS sequence"/>
</dbReference>
<comment type="caution">
    <text evidence="4">The sequence shown here is derived from an EMBL/GenBank/DDBJ whole genome shotgun (WGS) entry which is preliminary data.</text>
</comment>
<evidence type="ECO:0000256" key="2">
    <source>
        <dbReference type="HAMAP-Rule" id="MF_01805"/>
    </source>
</evidence>
<gene>
    <name evidence="2" type="primary">scpA</name>
    <name evidence="4" type="ORF">FPL22_04175</name>
</gene>
<evidence type="ECO:0000313" key="4">
    <source>
        <dbReference type="EMBL" id="TSJ78505.1"/>
    </source>
</evidence>
<dbReference type="GO" id="GO:0005737">
    <property type="term" value="C:cytoplasm"/>
    <property type="evidence" value="ECO:0007669"/>
    <property type="project" value="UniProtKB-SubCell"/>
</dbReference>
<keyword evidence="2" id="KW-0159">Chromosome partition</keyword>